<dbReference type="AlphaFoldDB" id="A0AAV2IUA1"/>
<gene>
    <name evidence="1" type="ORF">KC01_LOCUS1396</name>
</gene>
<accession>A0AAV2IUA1</accession>
<organism evidence="1 2">
    <name type="scientific">Knipowitschia caucasica</name>
    <name type="common">Caucasian dwarf goby</name>
    <name type="synonym">Pomatoschistus caucasicus</name>
    <dbReference type="NCBI Taxonomy" id="637954"/>
    <lineage>
        <taxon>Eukaryota</taxon>
        <taxon>Metazoa</taxon>
        <taxon>Chordata</taxon>
        <taxon>Craniata</taxon>
        <taxon>Vertebrata</taxon>
        <taxon>Euteleostomi</taxon>
        <taxon>Actinopterygii</taxon>
        <taxon>Neopterygii</taxon>
        <taxon>Teleostei</taxon>
        <taxon>Neoteleostei</taxon>
        <taxon>Acanthomorphata</taxon>
        <taxon>Gobiaria</taxon>
        <taxon>Gobiiformes</taxon>
        <taxon>Gobioidei</taxon>
        <taxon>Gobiidae</taxon>
        <taxon>Gobiinae</taxon>
        <taxon>Knipowitschia</taxon>
    </lineage>
</organism>
<protein>
    <submittedName>
        <fullName evidence="1">Uncharacterized protein</fullName>
    </submittedName>
</protein>
<reference evidence="1 2" key="1">
    <citation type="submission" date="2024-04" db="EMBL/GenBank/DDBJ databases">
        <authorList>
            <person name="Waldvogel A.-M."/>
            <person name="Schoenle A."/>
        </authorList>
    </citation>
    <scope>NUCLEOTIDE SEQUENCE [LARGE SCALE GENOMIC DNA]</scope>
</reference>
<name>A0AAV2IUA1_KNICA</name>
<dbReference type="Proteomes" id="UP001497482">
    <property type="component" value="Chromosome 1"/>
</dbReference>
<keyword evidence="2" id="KW-1185">Reference proteome</keyword>
<sequence>MSSSSSYSGVELGSQDAWLTPWGLEQLTWLPEFWARPNQAGFVILPCTTSRYARSSQILKASTLAFYPLVSLGCPSTEPGNMCSDHISLGNSLKLRAEVCRHRDSLQLFN</sequence>
<evidence type="ECO:0000313" key="1">
    <source>
        <dbReference type="EMBL" id="CAL1568858.1"/>
    </source>
</evidence>
<evidence type="ECO:0000313" key="2">
    <source>
        <dbReference type="Proteomes" id="UP001497482"/>
    </source>
</evidence>
<proteinExistence type="predicted"/>
<dbReference type="EMBL" id="OZ035823">
    <property type="protein sequence ID" value="CAL1568858.1"/>
    <property type="molecule type" value="Genomic_DNA"/>
</dbReference>